<feature type="compositionally biased region" description="Basic and acidic residues" evidence="1">
    <location>
        <begin position="208"/>
        <end position="219"/>
    </location>
</feature>
<sequence length="307" mass="34409">MDQNRPPPRLRPLTRKCLFGRPDPEETRKYLEDALAEIHQEHAKRLAEKYGDWEPVVAKEVPTFYKKVRGQHRYRDDDGTEPLFAQHAPSLSPKKPEGSRAAQAVVEAHDQNSNPARPSTSLPSPAKKSKMDHQPVAVPSFPGPSRSLTRSFSAALRVSAPDVSMNGDGDSGSQKSAKTKSKEKKLLQPCLTNYLITQRRSTPRKKNEKPNDGPKRMDVADSPASPLRFVDEQTNKTITRPATRTLGVTKPAQGSPRKGEPFQERLDAPRRAHPDRQIGHRFERGLGLHHLPQPAAHRQTLCEETNY</sequence>
<dbReference type="Proteomes" id="UP001177023">
    <property type="component" value="Unassembled WGS sequence"/>
</dbReference>
<feature type="region of interest" description="Disordered" evidence="1">
    <location>
        <begin position="1"/>
        <end position="24"/>
    </location>
</feature>
<evidence type="ECO:0000313" key="2">
    <source>
        <dbReference type="EMBL" id="CAJ0581435.1"/>
    </source>
</evidence>
<evidence type="ECO:0000256" key="1">
    <source>
        <dbReference type="SAM" id="MobiDB-lite"/>
    </source>
</evidence>
<feature type="compositionally biased region" description="Polar residues" evidence="1">
    <location>
        <begin position="111"/>
        <end position="123"/>
    </location>
</feature>
<evidence type="ECO:0000313" key="3">
    <source>
        <dbReference type="Proteomes" id="UP001177023"/>
    </source>
</evidence>
<keyword evidence="3" id="KW-1185">Reference proteome</keyword>
<reference evidence="2" key="1">
    <citation type="submission" date="2023-06" db="EMBL/GenBank/DDBJ databases">
        <authorList>
            <person name="Delattre M."/>
        </authorList>
    </citation>
    <scope>NUCLEOTIDE SEQUENCE</scope>
    <source>
        <strain evidence="2">AF72</strain>
    </source>
</reference>
<protein>
    <submittedName>
        <fullName evidence="2">Uncharacterized protein</fullName>
    </submittedName>
</protein>
<proteinExistence type="predicted"/>
<feature type="non-terminal residue" evidence="2">
    <location>
        <position position="307"/>
    </location>
</feature>
<comment type="caution">
    <text evidence="2">The sequence shown here is derived from an EMBL/GenBank/DDBJ whole genome shotgun (WGS) entry which is preliminary data.</text>
</comment>
<organism evidence="2 3">
    <name type="scientific">Mesorhabditis spiculigera</name>
    <dbReference type="NCBI Taxonomy" id="96644"/>
    <lineage>
        <taxon>Eukaryota</taxon>
        <taxon>Metazoa</taxon>
        <taxon>Ecdysozoa</taxon>
        <taxon>Nematoda</taxon>
        <taxon>Chromadorea</taxon>
        <taxon>Rhabditida</taxon>
        <taxon>Rhabditina</taxon>
        <taxon>Rhabditomorpha</taxon>
        <taxon>Rhabditoidea</taxon>
        <taxon>Rhabditidae</taxon>
        <taxon>Mesorhabditinae</taxon>
        <taxon>Mesorhabditis</taxon>
    </lineage>
</organism>
<feature type="compositionally biased region" description="Basic and acidic residues" evidence="1">
    <location>
        <begin position="257"/>
        <end position="275"/>
    </location>
</feature>
<dbReference type="EMBL" id="CATQJA010002663">
    <property type="protein sequence ID" value="CAJ0581435.1"/>
    <property type="molecule type" value="Genomic_DNA"/>
</dbReference>
<gene>
    <name evidence="2" type="ORF">MSPICULIGERA_LOCUS19595</name>
</gene>
<name>A0AA36GDJ0_9BILA</name>
<dbReference type="AlphaFoldDB" id="A0AA36GDJ0"/>
<feature type="region of interest" description="Disordered" evidence="1">
    <location>
        <begin position="69"/>
        <end position="275"/>
    </location>
</feature>
<feature type="compositionally biased region" description="Polar residues" evidence="1">
    <location>
        <begin position="190"/>
        <end position="200"/>
    </location>
</feature>
<feature type="compositionally biased region" description="Pro residues" evidence="1">
    <location>
        <begin position="1"/>
        <end position="10"/>
    </location>
</feature>
<accession>A0AA36GDJ0</accession>